<evidence type="ECO:0000313" key="3">
    <source>
        <dbReference type="Proteomes" id="UP000799439"/>
    </source>
</evidence>
<dbReference type="InterPro" id="IPR029058">
    <property type="entry name" value="AB_hydrolase_fold"/>
</dbReference>
<dbReference type="Gene3D" id="3.40.50.1820">
    <property type="entry name" value="alpha/beta hydrolase"/>
    <property type="match status" value="1"/>
</dbReference>
<evidence type="ECO:0000256" key="1">
    <source>
        <dbReference type="SAM" id="MobiDB-lite"/>
    </source>
</evidence>
<dbReference type="EMBL" id="ML996084">
    <property type="protein sequence ID" value="KAF2154265.1"/>
    <property type="molecule type" value="Genomic_DNA"/>
</dbReference>
<dbReference type="SUPFAM" id="SSF53474">
    <property type="entry name" value="alpha/beta-Hydrolases"/>
    <property type="match status" value="1"/>
</dbReference>
<reference evidence="2" key="1">
    <citation type="journal article" date="2020" name="Stud. Mycol.">
        <title>101 Dothideomycetes genomes: a test case for predicting lifestyles and emergence of pathogens.</title>
        <authorList>
            <person name="Haridas S."/>
            <person name="Albert R."/>
            <person name="Binder M."/>
            <person name="Bloem J."/>
            <person name="Labutti K."/>
            <person name="Salamov A."/>
            <person name="Andreopoulos B."/>
            <person name="Baker S."/>
            <person name="Barry K."/>
            <person name="Bills G."/>
            <person name="Bluhm B."/>
            <person name="Cannon C."/>
            <person name="Castanera R."/>
            <person name="Culley D."/>
            <person name="Daum C."/>
            <person name="Ezra D."/>
            <person name="Gonzalez J."/>
            <person name="Henrissat B."/>
            <person name="Kuo A."/>
            <person name="Liang C."/>
            <person name="Lipzen A."/>
            <person name="Lutzoni F."/>
            <person name="Magnuson J."/>
            <person name="Mondo S."/>
            <person name="Nolan M."/>
            <person name="Ohm R."/>
            <person name="Pangilinan J."/>
            <person name="Park H.-J."/>
            <person name="Ramirez L."/>
            <person name="Alfaro M."/>
            <person name="Sun H."/>
            <person name="Tritt A."/>
            <person name="Yoshinaga Y."/>
            <person name="Zwiers L.-H."/>
            <person name="Turgeon B."/>
            <person name="Goodwin S."/>
            <person name="Spatafora J."/>
            <person name="Crous P."/>
            <person name="Grigoriev I."/>
        </authorList>
    </citation>
    <scope>NUCLEOTIDE SEQUENCE</scope>
    <source>
        <strain evidence="2">CBS 260.36</strain>
    </source>
</reference>
<dbReference type="AlphaFoldDB" id="A0A9P4J534"/>
<dbReference type="Proteomes" id="UP000799439">
    <property type="component" value="Unassembled WGS sequence"/>
</dbReference>
<protein>
    <submittedName>
        <fullName evidence="2">Alpha/beta-hydrolase</fullName>
    </submittedName>
</protein>
<evidence type="ECO:0000313" key="2">
    <source>
        <dbReference type="EMBL" id="KAF2154265.1"/>
    </source>
</evidence>
<feature type="compositionally biased region" description="Polar residues" evidence="1">
    <location>
        <begin position="1"/>
        <end position="19"/>
    </location>
</feature>
<accession>A0A9P4J534</accession>
<name>A0A9P4J534_9PEZI</name>
<gene>
    <name evidence="2" type="ORF">K461DRAFT_277373</name>
</gene>
<organism evidence="2 3">
    <name type="scientific">Myriangium duriaei CBS 260.36</name>
    <dbReference type="NCBI Taxonomy" id="1168546"/>
    <lineage>
        <taxon>Eukaryota</taxon>
        <taxon>Fungi</taxon>
        <taxon>Dikarya</taxon>
        <taxon>Ascomycota</taxon>
        <taxon>Pezizomycotina</taxon>
        <taxon>Dothideomycetes</taxon>
        <taxon>Dothideomycetidae</taxon>
        <taxon>Myriangiales</taxon>
        <taxon>Myriangiaceae</taxon>
        <taxon>Myriangium</taxon>
    </lineage>
</organism>
<dbReference type="OrthoDB" id="294702at2759"/>
<dbReference type="PANTHER" id="PTHR45763:SF46">
    <property type="entry name" value="AB HYDROLASE-1 DOMAIN-CONTAINING PROTEIN"/>
    <property type="match status" value="1"/>
</dbReference>
<feature type="region of interest" description="Disordered" evidence="1">
    <location>
        <begin position="1"/>
        <end position="25"/>
    </location>
</feature>
<dbReference type="PANTHER" id="PTHR45763">
    <property type="entry name" value="HYDROLASE, ALPHA/BETA FOLD FAMILY PROTEIN, EXPRESSED-RELATED"/>
    <property type="match status" value="1"/>
</dbReference>
<proteinExistence type="predicted"/>
<keyword evidence="3" id="KW-1185">Reference proteome</keyword>
<comment type="caution">
    <text evidence="2">The sequence shown here is derived from an EMBL/GenBank/DDBJ whole genome shotgun (WGS) entry which is preliminary data.</text>
</comment>
<sequence length="331" mass="37765">MTENPSQQGSTPKSDQSCVENVPPEFLKYPPPDNCRILVLPDGRNLSYAEYGSKAANASTFIFIHGIPDTRLDACLLSSNEVLAQKLNIRWIGIDRPGIGFSTFQETRTVLGWVEDLKCLIKELKPETYWILSVSGGTPYALACALLLPQSELKSVGIGFGVGPWEAGMAGLCLLNRIGLWIWKNHPWIFRWLFDKYVVPKVYQSSPVDTRKMIEQQNKYMTKEDREALQDPELMQGLVNIEREIYRQGSSRGYIEDSKMATRDWGFKLEDVQYPGIRLWYGDKDVNTPSQAGRYMAERLQHAVFKEYPGKSHFTMWDCLEDMLSDMLQDG</sequence>